<dbReference type="InterPro" id="IPR036188">
    <property type="entry name" value="FAD/NAD-bd_sf"/>
</dbReference>
<dbReference type="Proteomes" id="UP000552097">
    <property type="component" value="Unassembled WGS sequence"/>
</dbReference>
<evidence type="ECO:0000256" key="2">
    <source>
        <dbReference type="ARBA" id="ARBA00023033"/>
    </source>
</evidence>
<gene>
    <name evidence="4" type="ORF">F4560_001471</name>
</gene>
<protein>
    <submittedName>
        <fullName evidence="4">2-polyprenyl-6-methoxyphenol hydroxylase-like FAD-dependent oxidoreductase</fullName>
    </submittedName>
</protein>
<organism evidence="4 5">
    <name type="scientific">Saccharothrix ecbatanensis</name>
    <dbReference type="NCBI Taxonomy" id="1105145"/>
    <lineage>
        <taxon>Bacteria</taxon>
        <taxon>Bacillati</taxon>
        <taxon>Actinomycetota</taxon>
        <taxon>Actinomycetes</taxon>
        <taxon>Pseudonocardiales</taxon>
        <taxon>Pseudonocardiaceae</taxon>
        <taxon>Saccharothrix</taxon>
    </lineage>
</organism>
<dbReference type="AlphaFoldDB" id="A0A7W9LZH0"/>
<evidence type="ECO:0000259" key="3">
    <source>
        <dbReference type="Pfam" id="PF01494"/>
    </source>
</evidence>
<reference evidence="4 5" key="1">
    <citation type="submission" date="2020-08" db="EMBL/GenBank/DDBJ databases">
        <title>Sequencing the genomes of 1000 actinobacteria strains.</title>
        <authorList>
            <person name="Klenk H.-P."/>
        </authorList>
    </citation>
    <scope>NUCLEOTIDE SEQUENCE [LARGE SCALE GENOMIC DNA]</scope>
    <source>
        <strain evidence="4 5">DSM 45486</strain>
    </source>
</reference>
<dbReference type="SUPFAM" id="SSF51905">
    <property type="entry name" value="FAD/NAD(P)-binding domain"/>
    <property type="match status" value="1"/>
</dbReference>
<dbReference type="PANTHER" id="PTHR13789">
    <property type="entry name" value="MONOOXYGENASE"/>
    <property type="match status" value="1"/>
</dbReference>
<dbReference type="GO" id="GO:0071949">
    <property type="term" value="F:FAD binding"/>
    <property type="evidence" value="ECO:0007669"/>
    <property type="project" value="InterPro"/>
</dbReference>
<dbReference type="GO" id="GO:0004497">
    <property type="term" value="F:monooxygenase activity"/>
    <property type="evidence" value="ECO:0007669"/>
    <property type="project" value="UniProtKB-KW"/>
</dbReference>
<keyword evidence="1" id="KW-0560">Oxidoreductase</keyword>
<proteinExistence type="predicted"/>
<keyword evidence="2" id="KW-0503">Monooxygenase</keyword>
<accession>A0A7W9LZH0</accession>
<dbReference type="RefSeq" id="WP_184917886.1">
    <property type="nucleotide sequence ID" value="NZ_JACHMO010000001.1"/>
</dbReference>
<dbReference type="InterPro" id="IPR050493">
    <property type="entry name" value="FAD-dep_Monooxygenase_BioMet"/>
</dbReference>
<dbReference type="Gene3D" id="3.50.50.60">
    <property type="entry name" value="FAD/NAD(P)-binding domain"/>
    <property type="match status" value="1"/>
</dbReference>
<comment type="caution">
    <text evidence="4">The sequence shown here is derived from an EMBL/GenBank/DDBJ whole genome shotgun (WGS) entry which is preliminary data.</text>
</comment>
<name>A0A7W9LZH0_9PSEU</name>
<dbReference type="PANTHER" id="PTHR13789:SF309">
    <property type="entry name" value="PUTATIVE (AFU_ORTHOLOGUE AFUA_6G14510)-RELATED"/>
    <property type="match status" value="1"/>
</dbReference>
<evidence type="ECO:0000313" key="4">
    <source>
        <dbReference type="EMBL" id="MBB5801703.1"/>
    </source>
</evidence>
<sequence length="391" mass="42106">MRATVIGGGIGGPVAAMALRKAGIEATVHERYDRTADGSGGALSIAPNGLQALDVVGLADAVGEVGAPMTAMALQSWTGRTLGRFGSEPPQLLVWRYDLYRVLRDEALRRGVTIEHGKELVGAVDHGSHVTAHFSDGSEVDSDLLIGADGIRSTVRKILDPNAPGPRYTGLLGFGARLAHTDEPSTDGEMRLVSGKRAFFGYQVRDDGSAGWFANLPRRTPMTIAEARATAPEQWLDVLTDAFAPDRTPAVRVITATDPAELVITGALEDVPRVPTWSKGRMVLLGDAAHATSPSSGQGASLAFESAVQLARCLRDLPHPEAFRTYENLRRTRVERITAQAARTNRNKAAGPIGRVLRDALMPVAMKFVDPAKFTWQFDHRIEWEDTLSTV</sequence>
<keyword evidence="5" id="KW-1185">Reference proteome</keyword>
<dbReference type="InterPro" id="IPR002938">
    <property type="entry name" value="FAD-bd"/>
</dbReference>
<dbReference type="EMBL" id="JACHMO010000001">
    <property type="protein sequence ID" value="MBB5801703.1"/>
    <property type="molecule type" value="Genomic_DNA"/>
</dbReference>
<dbReference type="Pfam" id="PF01494">
    <property type="entry name" value="FAD_binding_3"/>
    <property type="match status" value="1"/>
</dbReference>
<feature type="domain" description="FAD-binding" evidence="3">
    <location>
        <begin position="4"/>
        <end position="340"/>
    </location>
</feature>
<dbReference type="PRINTS" id="PR00420">
    <property type="entry name" value="RNGMNOXGNASE"/>
</dbReference>
<evidence type="ECO:0000256" key="1">
    <source>
        <dbReference type="ARBA" id="ARBA00023002"/>
    </source>
</evidence>
<evidence type="ECO:0000313" key="5">
    <source>
        <dbReference type="Proteomes" id="UP000552097"/>
    </source>
</evidence>